<organism evidence="1 2">
    <name type="scientific">Amedibacillus dolichus DSM 3991</name>
    <dbReference type="NCBI Taxonomy" id="428127"/>
    <lineage>
        <taxon>Bacteria</taxon>
        <taxon>Bacillati</taxon>
        <taxon>Bacillota</taxon>
        <taxon>Erysipelotrichia</taxon>
        <taxon>Erysipelotrichales</taxon>
        <taxon>Erysipelotrichaceae</taxon>
        <taxon>Amedibacillus</taxon>
    </lineage>
</organism>
<dbReference type="STRING" id="428127.EUBDOL_01520"/>
<evidence type="ECO:0000313" key="2">
    <source>
        <dbReference type="Proteomes" id="UP000004090"/>
    </source>
</evidence>
<proteinExistence type="predicted"/>
<gene>
    <name evidence="1" type="ORF">EUBDOL_01520</name>
</gene>
<reference evidence="1 2" key="1">
    <citation type="submission" date="2007-09" db="EMBL/GenBank/DDBJ databases">
        <title>Draft genome sequence of Eubacterium dolichum (DSM 3991).</title>
        <authorList>
            <person name="Sudarsanam P."/>
            <person name="Ley R."/>
            <person name="Guruge J."/>
            <person name="Turnbaugh P.J."/>
            <person name="Mahowald M."/>
            <person name="Liep D."/>
            <person name="Gordon J."/>
        </authorList>
    </citation>
    <scope>NUCLEOTIDE SEQUENCE [LARGE SCALE GENOMIC DNA]</scope>
    <source>
        <strain evidence="1 2">DSM 3991</strain>
    </source>
</reference>
<protein>
    <submittedName>
        <fullName evidence="1">Uncharacterized protein</fullName>
    </submittedName>
</protein>
<name>A8RCW4_9FIRM</name>
<accession>A8RCW4</accession>
<dbReference type="AlphaFoldDB" id="A8RCW4"/>
<dbReference type="RefSeq" id="WP_004800009.1">
    <property type="nucleotide sequence ID" value="NZ_DS483476.1"/>
</dbReference>
<dbReference type="GeneID" id="92794442"/>
<comment type="caution">
    <text evidence="1">The sequence shown here is derived from an EMBL/GenBank/DDBJ whole genome shotgun (WGS) entry which is preliminary data.</text>
</comment>
<dbReference type="EMBL" id="ABAW02000021">
    <property type="protein sequence ID" value="EDP10921.1"/>
    <property type="molecule type" value="Genomic_DNA"/>
</dbReference>
<reference evidence="1 2" key="2">
    <citation type="submission" date="2007-09" db="EMBL/GenBank/DDBJ databases">
        <authorList>
            <person name="Fulton L."/>
            <person name="Clifton S."/>
            <person name="Fulton B."/>
            <person name="Xu J."/>
            <person name="Minx P."/>
            <person name="Pepin K.H."/>
            <person name="Johnson M."/>
            <person name="Thiruvilangam P."/>
            <person name="Bhonagiri V."/>
            <person name="Nash W.E."/>
            <person name="Mardis E.R."/>
            <person name="Wilson R.K."/>
        </authorList>
    </citation>
    <scope>NUCLEOTIDE SEQUENCE [LARGE SCALE GENOMIC DNA]</scope>
    <source>
        <strain evidence="1 2">DSM 3991</strain>
    </source>
</reference>
<sequence length="136" mass="16618">MLTKGKYLEIIKEFEDDFFLHTPRFVTYHSPRFMKNIYELNQLIKEHFELVEEYNTLLTPCNALSQPYKFEDLKKGMWVWDNQLKWCFEIAICKVEIKGYENLKMFKVKNYDDSLTLMIFEKNRFYPVQMANVRCE</sequence>
<dbReference type="Proteomes" id="UP000004090">
    <property type="component" value="Unassembled WGS sequence"/>
</dbReference>
<dbReference type="HOGENOM" id="CLU_134286_0_0_9"/>
<evidence type="ECO:0000313" key="1">
    <source>
        <dbReference type="EMBL" id="EDP10921.1"/>
    </source>
</evidence>